<proteinExistence type="predicted"/>
<dbReference type="CDD" id="cd00590">
    <property type="entry name" value="RRM_SF"/>
    <property type="match status" value="1"/>
</dbReference>
<evidence type="ECO:0000256" key="1">
    <source>
        <dbReference type="PROSITE-ProRule" id="PRU00176"/>
    </source>
</evidence>
<keyword evidence="1" id="KW-0694">RNA-binding</keyword>
<dbReference type="InterPro" id="IPR050441">
    <property type="entry name" value="RBM"/>
</dbReference>
<feature type="compositionally biased region" description="Basic residues" evidence="2">
    <location>
        <begin position="59"/>
        <end position="78"/>
    </location>
</feature>
<dbReference type="InterPro" id="IPR000504">
    <property type="entry name" value="RRM_dom"/>
</dbReference>
<dbReference type="PROSITE" id="PS50102">
    <property type="entry name" value="RRM"/>
    <property type="match status" value="1"/>
</dbReference>
<dbReference type="InterPro" id="IPR003954">
    <property type="entry name" value="RRM_euk-type"/>
</dbReference>
<evidence type="ECO:0000313" key="4">
    <source>
        <dbReference type="EMBL" id="KAG6399344.1"/>
    </source>
</evidence>
<name>A0A8X8ZCU5_SALSN</name>
<accession>A0A8X8ZCU5</accession>
<feature type="region of interest" description="Disordered" evidence="2">
    <location>
        <begin position="23"/>
        <end position="94"/>
    </location>
</feature>
<dbReference type="Pfam" id="PF00076">
    <property type="entry name" value="RRM_1"/>
    <property type="match status" value="1"/>
</dbReference>
<reference evidence="4" key="1">
    <citation type="submission" date="2018-01" db="EMBL/GenBank/DDBJ databases">
        <authorList>
            <person name="Mao J.F."/>
        </authorList>
    </citation>
    <scope>NUCLEOTIDE SEQUENCE</scope>
    <source>
        <strain evidence="4">Huo1</strain>
        <tissue evidence="4">Leaf</tissue>
    </source>
</reference>
<feature type="domain" description="RRM" evidence="3">
    <location>
        <begin position="91"/>
        <end position="169"/>
    </location>
</feature>
<dbReference type="AlphaFoldDB" id="A0A8X8ZCU5"/>
<dbReference type="Proteomes" id="UP000298416">
    <property type="component" value="Unassembled WGS sequence"/>
</dbReference>
<dbReference type="GO" id="GO:0003723">
    <property type="term" value="F:RNA binding"/>
    <property type="evidence" value="ECO:0007669"/>
    <property type="project" value="UniProtKB-UniRule"/>
</dbReference>
<dbReference type="SMART" id="SM00360">
    <property type="entry name" value="RRM"/>
    <property type="match status" value="1"/>
</dbReference>
<dbReference type="SMART" id="SM00361">
    <property type="entry name" value="RRM_1"/>
    <property type="match status" value="1"/>
</dbReference>
<evidence type="ECO:0000313" key="5">
    <source>
        <dbReference type="Proteomes" id="UP000298416"/>
    </source>
</evidence>
<dbReference type="PANTHER" id="PTHR48034">
    <property type="entry name" value="TRANSFORMER-2 SEX-DETERMINING PROTEIN-RELATED"/>
    <property type="match status" value="1"/>
</dbReference>
<protein>
    <recommendedName>
        <fullName evidence="3">RRM domain-containing protein</fullName>
    </recommendedName>
</protein>
<dbReference type="InterPro" id="IPR012677">
    <property type="entry name" value="Nucleotide-bd_a/b_plait_sf"/>
</dbReference>
<evidence type="ECO:0000259" key="3">
    <source>
        <dbReference type="PROSITE" id="PS50102"/>
    </source>
</evidence>
<feature type="compositionally biased region" description="Low complexity" evidence="2">
    <location>
        <begin position="32"/>
        <end position="57"/>
    </location>
</feature>
<reference evidence="4" key="2">
    <citation type="submission" date="2020-08" db="EMBL/GenBank/DDBJ databases">
        <title>Plant Genome Project.</title>
        <authorList>
            <person name="Zhang R.-G."/>
        </authorList>
    </citation>
    <scope>NUCLEOTIDE SEQUENCE</scope>
    <source>
        <strain evidence="4">Huo1</strain>
        <tissue evidence="4">Leaf</tissue>
    </source>
</reference>
<comment type="caution">
    <text evidence="4">The sequence shown here is derived from an EMBL/GenBank/DDBJ whole genome shotgun (WGS) entry which is preliminary data.</text>
</comment>
<keyword evidence="5" id="KW-1185">Reference proteome</keyword>
<evidence type="ECO:0000256" key="2">
    <source>
        <dbReference type="SAM" id="MobiDB-lite"/>
    </source>
</evidence>
<dbReference type="InterPro" id="IPR035979">
    <property type="entry name" value="RBD_domain_sf"/>
</dbReference>
<dbReference type="Gene3D" id="3.30.70.330">
    <property type="match status" value="1"/>
</dbReference>
<sequence>MRNHQRHFVECLSIAHLEFDTGYMTKGERTSPPESRTSPPGSKTSPPKSKTSPPESRTSPRHSSRRSRSLSRSRRSRSRSRDSEDALNPGNNLYVTGLSTRVTETELENYFKCEGKVVKCHLVRDPHSKESRGFAFVTMETTKDAERCIKNLNRSVIEGRLITVEKAKRKRERTPTPGKYEGVKNKRVLETVDQSPTYKNYAYIHAQETAGTGEDLVVTHLVGDMIEIMIIGNDMGYIPPLIAGGEVMMVITIGGTNSVPSSSCSVELEPAYPFIYIKSTNLEEDYESWELNLETLRILS</sequence>
<dbReference type="SUPFAM" id="SSF54928">
    <property type="entry name" value="RNA-binding domain, RBD"/>
    <property type="match status" value="1"/>
</dbReference>
<organism evidence="4">
    <name type="scientific">Salvia splendens</name>
    <name type="common">Scarlet sage</name>
    <dbReference type="NCBI Taxonomy" id="180675"/>
    <lineage>
        <taxon>Eukaryota</taxon>
        <taxon>Viridiplantae</taxon>
        <taxon>Streptophyta</taxon>
        <taxon>Embryophyta</taxon>
        <taxon>Tracheophyta</taxon>
        <taxon>Spermatophyta</taxon>
        <taxon>Magnoliopsida</taxon>
        <taxon>eudicotyledons</taxon>
        <taxon>Gunneridae</taxon>
        <taxon>Pentapetalae</taxon>
        <taxon>asterids</taxon>
        <taxon>lamiids</taxon>
        <taxon>Lamiales</taxon>
        <taxon>Lamiaceae</taxon>
        <taxon>Nepetoideae</taxon>
        <taxon>Mentheae</taxon>
        <taxon>Salviinae</taxon>
        <taxon>Salvia</taxon>
        <taxon>Salvia subgen. Calosphace</taxon>
        <taxon>core Calosphace</taxon>
    </lineage>
</organism>
<gene>
    <name evidence="4" type="ORF">SASPL_140821</name>
</gene>
<dbReference type="EMBL" id="PNBA02000015">
    <property type="protein sequence ID" value="KAG6399344.1"/>
    <property type="molecule type" value="Genomic_DNA"/>
</dbReference>